<dbReference type="PROSITE" id="PS51819">
    <property type="entry name" value="VOC"/>
    <property type="match status" value="1"/>
</dbReference>
<evidence type="ECO:0000259" key="2">
    <source>
        <dbReference type="PROSITE" id="PS51819"/>
    </source>
</evidence>
<proteinExistence type="predicted"/>
<dbReference type="Pfam" id="PF00903">
    <property type="entry name" value="Glyoxalase"/>
    <property type="match status" value="1"/>
</dbReference>
<dbReference type="RefSeq" id="WP_380838716.1">
    <property type="nucleotide sequence ID" value="NZ_JBHSFP010000004.1"/>
</dbReference>
<gene>
    <name evidence="3" type="ORF">ACFO60_07995</name>
</gene>
<dbReference type="PANTHER" id="PTHR43048">
    <property type="entry name" value="METHYLMALONYL-COA EPIMERASE"/>
    <property type="match status" value="1"/>
</dbReference>
<evidence type="ECO:0000256" key="1">
    <source>
        <dbReference type="ARBA" id="ARBA00022723"/>
    </source>
</evidence>
<evidence type="ECO:0000313" key="4">
    <source>
        <dbReference type="Proteomes" id="UP001596004"/>
    </source>
</evidence>
<keyword evidence="1" id="KW-0479">Metal-binding</keyword>
<protein>
    <submittedName>
        <fullName evidence="3">VOC family protein</fullName>
    </submittedName>
</protein>
<keyword evidence="4" id="KW-1185">Reference proteome</keyword>
<dbReference type="SUPFAM" id="SSF54593">
    <property type="entry name" value="Glyoxalase/Bleomycin resistance protein/Dihydroxybiphenyl dioxygenase"/>
    <property type="match status" value="1"/>
</dbReference>
<accession>A0ABV9CCE2</accession>
<dbReference type="Gene3D" id="3.10.180.10">
    <property type="entry name" value="2,3-Dihydroxybiphenyl 1,2-Dioxygenase, domain 1"/>
    <property type="match status" value="1"/>
</dbReference>
<dbReference type="InterPro" id="IPR037523">
    <property type="entry name" value="VOC_core"/>
</dbReference>
<dbReference type="Proteomes" id="UP001596004">
    <property type="component" value="Unassembled WGS sequence"/>
</dbReference>
<dbReference type="InterPro" id="IPR051785">
    <property type="entry name" value="MMCE/EMCE_epimerase"/>
</dbReference>
<organism evidence="3 4">
    <name type="scientific">Sphaerisporangium dianthi</name>
    <dbReference type="NCBI Taxonomy" id="1436120"/>
    <lineage>
        <taxon>Bacteria</taxon>
        <taxon>Bacillati</taxon>
        <taxon>Actinomycetota</taxon>
        <taxon>Actinomycetes</taxon>
        <taxon>Streptosporangiales</taxon>
        <taxon>Streptosporangiaceae</taxon>
        <taxon>Sphaerisporangium</taxon>
    </lineage>
</organism>
<comment type="caution">
    <text evidence="3">The sequence shown here is derived from an EMBL/GenBank/DDBJ whole genome shotgun (WGS) entry which is preliminary data.</text>
</comment>
<dbReference type="InterPro" id="IPR029068">
    <property type="entry name" value="Glyas_Bleomycin-R_OHBP_Dase"/>
</dbReference>
<feature type="domain" description="VOC" evidence="2">
    <location>
        <begin position="18"/>
        <end position="156"/>
    </location>
</feature>
<dbReference type="CDD" id="cd08353">
    <property type="entry name" value="VOC_like"/>
    <property type="match status" value="1"/>
</dbReference>
<reference evidence="4" key="1">
    <citation type="journal article" date="2019" name="Int. J. Syst. Evol. Microbiol.">
        <title>The Global Catalogue of Microorganisms (GCM) 10K type strain sequencing project: providing services to taxonomists for standard genome sequencing and annotation.</title>
        <authorList>
            <consortium name="The Broad Institute Genomics Platform"/>
            <consortium name="The Broad Institute Genome Sequencing Center for Infectious Disease"/>
            <person name="Wu L."/>
            <person name="Ma J."/>
        </authorList>
    </citation>
    <scope>NUCLEOTIDE SEQUENCE [LARGE SCALE GENOMIC DNA]</scope>
    <source>
        <strain evidence="4">CGMCC 4.7132</strain>
    </source>
</reference>
<dbReference type="InterPro" id="IPR004360">
    <property type="entry name" value="Glyas_Fos-R_dOase_dom"/>
</dbReference>
<dbReference type="EMBL" id="JBHSFP010000004">
    <property type="protein sequence ID" value="MFC4530703.1"/>
    <property type="molecule type" value="Genomic_DNA"/>
</dbReference>
<dbReference type="PANTHER" id="PTHR43048:SF5">
    <property type="entry name" value="BLR5325 PROTEIN"/>
    <property type="match status" value="1"/>
</dbReference>
<name>A0ABV9CCE2_9ACTN</name>
<sequence>MEDTDRRGPRPGRGTIQRLDNIAIVVDDLTAAKAFFAELGLELEGEATVEGGAVDRLVDLEGVRSDIAMMRTPDGHGRLELTKYHTPPSRDGDPRAPTNTLGMHRIMFAVEDIDDILDRLRPHGAELIGELVQYEDSYRLCYLRGPAGIIVALAEQMK</sequence>
<evidence type="ECO:0000313" key="3">
    <source>
        <dbReference type="EMBL" id="MFC4530703.1"/>
    </source>
</evidence>